<dbReference type="AlphaFoldDB" id="A0A370U0S3"/>
<protein>
    <submittedName>
        <fullName evidence="2">Uncharacterized protein</fullName>
    </submittedName>
</protein>
<feature type="compositionally biased region" description="Polar residues" evidence="1">
    <location>
        <begin position="69"/>
        <end position="86"/>
    </location>
</feature>
<dbReference type="GeneID" id="43594196"/>
<name>A0A370U0S3_9HELO</name>
<dbReference type="EMBL" id="NPIC01000001">
    <property type="protein sequence ID" value="RDL41368.1"/>
    <property type="molecule type" value="Genomic_DNA"/>
</dbReference>
<feature type="region of interest" description="Disordered" evidence="1">
    <location>
        <begin position="51"/>
        <end position="86"/>
    </location>
</feature>
<dbReference type="Proteomes" id="UP000254866">
    <property type="component" value="Unassembled WGS sequence"/>
</dbReference>
<sequence length="286" mass="31366">MYEVPPRPPRITITWKSSSTNLVLRRTFLAFCTTLHLIPDHTMIRNTFSSVSSSSSRTGISGGAKSPEPSDSASQPSCLENPGSQADTEGIDIFMAEGTSPEIFSFYVIFLTLIGIEPSNASEPTEDEPREESALLIAKSLIHHETIDLGPKQILERDKTSHRATLKFAEKITDKDPALSDYWTDKDELARRRPLTAIRDTIGDDKKEYAEEAFNMVSIYANSTHAIIAAPSGSDHSGFLDMEVGVPLLLDTSNGPGPEACLYTLLRKITGFFDYPPTPSDLIGGR</sequence>
<comment type="caution">
    <text evidence="2">The sequence shown here is derived from an EMBL/GenBank/DDBJ whole genome shotgun (WGS) entry which is preliminary data.</text>
</comment>
<dbReference type="RefSeq" id="XP_031874024.1">
    <property type="nucleotide sequence ID" value="XM_032009970.1"/>
</dbReference>
<organism evidence="2 3">
    <name type="scientific">Venustampulla echinocandica</name>
    <dbReference type="NCBI Taxonomy" id="2656787"/>
    <lineage>
        <taxon>Eukaryota</taxon>
        <taxon>Fungi</taxon>
        <taxon>Dikarya</taxon>
        <taxon>Ascomycota</taxon>
        <taxon>Pezizomycotina</taxon>
        <taxon>Leotiomycetes</taxon>
        <taxon>Helotiales</taxon>
        <taxon>Pleuroascaceae</taxon>
        <taxon>Venustampulla</taxon>
    </lineage>
</organism>
<proteinExistence type="predicted"/>
<gene>
    <name evidence="2" type="ORF">BP5553_01347</name>
</gene>
<evidence type="ECO:0000313" key="2">
    <source>
        <dbReference type="EMBL" id="RDL41368.1"/>
    </source>
</evidence>
<evidence type="ECO:0000313" key="3">
    <source>
        <dbReference type="Proteomes" id="UP000254866"/>
    </source>
</evidence>
<accession>A0A370U0S3</accession>
<evidence type="ECO:0000256" key="1">
    <source>
        <dbReference type="SAM" id="MobiDB-lite"/>
    </source>
</evidence>
<reference evidence="2 3" key="1">
    <citation type="journal article" date="2018" name="IMA Fungus">
        <title>IMA Genome-F 9: Draft genome sequence of Annulohypoxylon stygium, Aspergillus mulundensis, Berkeleyomyces basicola (syn. Thielaviopsis basicola), Ceratocystis smalleyi, two Cercospora beticola strains, Coleophoma cylindrospora, Fusarium fracticaudum, Phialophora cf. hyalina, and Morchella septimelata.</title>
        <authorList>
            <person name="Wingfield B.D."/>
            <person name="Bills G.F."/>
            <person name="Dong Y."/>
            <person name="Huang W."/>
            <person name="Nel W.J."/>
            <person name="Swalarsk-Parry B.S."/>
            <person name="Vaghefi N."/>
            <person name="Wilken P.M."/>
            <person name="An Z."/>
            <person name="de Beer Z.W."/>
            <person name="De Vos L."/>
            <person name="Chen L."/>
            <person name="Duong T.A."/>
            <person name="Gao Y."/>
            <person name="Hammerbacher A."/>
            <person name="Kikkert J.R."/>
            <person name="Li Y."/>
            <person name="Li H."/>
            <person name="Li K."/>
            <person name="Li Q."/>
            <person name="Liu X."/>
            <person name="Ma X."/>
            <person name="Naidoo K."/>
            <person name="Pethybridge S.J."/>
            <person name="Sun J."/>
            <person name="Steenkamp E.T."/>
            <person name="van der Nest M.A."/>
            <person name="van Wyk S."/>
            <person name="Wingfield M.J."/>
            <person name="Xiong C."/>
            <person name="Yue Q."/>
            <person name="Zhang X."/>
        </authorList>
    </citation>
    <scope>NUCLEOTIDE SEQUENCE [LARGE SCALE GENOMIC DNA]</scope>
    <source>
        <strain evidence="2 3">BP 5553</strain>
    </source>
</reference>
<keyword evidence="3" id="KW-1185">Reference proteome</keyword>